<dbReference type="InterPro" id="IPR003474">
    <property type="entry name" value="Glcn_transporter"/>
</dbReference>
<dbReference type="Proteomes" id="UP000294545">
    <property type="component" value="Unassembled WGS sequence"/>
</dbReference>
<keyword evidence="3" id="KW-1185">Reference proteome</keyword>
<dbReference type="OrthoDB" id="9787129at2"/>
<evidence type="ECO:0000313" key="3">
    <source>
        <dbReference type="Proteomes" id="UP000294545"/>
    </source>
</evidence>
<keyword evidence="1" id="KW-0472">Membrane</keyword>
<feature type="transmembrane region" description="Helical" evidence="1">
    <location>
        <begin position="387"/>
        <end position="406"/>
    </location>
</feature>
<dbReference type="GO" id="GO:0015128">
    <property type="term" value="F:gluconate transmembrane transporter activity"/>
    <property type="evidence" value="ECO:0007669"/>
    <property type="project" value="InterPro"/>
</dbReference>
<feature type="transmembrane region" description="Helical" evidence="1">
    <location>
        <begin position="308"/>
        <end position="326"/>
    </location>
</feature>
<sequence length="451" mass="46966">MNEAFTTSPERLIISALMGLAVLLFLIIKGKMQPVIAIIMSAIVIGIGVGMPLPTIVDTISRGVGDTLQSIALLVGLGSMFGAILEISGGAQSIAVKMVDKFGNNKAAWALGIAGLVISMPVYFDAGLIILIPLAFSLANKTKKSTLTYAIPLLAGLAVGHAFIPPTPGPVLIATMLGVDLGIVVIVGLVIGAFSMVVAGPIFGKFIGDKIYVPVPKSIEEMDDFDESKLPKFRTVVSIILIPLVLILLNTASDVIPALSSAKPLFEFIGTPFIALTIAILVAMYLLGTKNGYTREELEKIMTKALEPTGLILLVTAGGGILRYMLEDSGLGVVIGDLVSVSSLPLVLVAFLVAGLVRISIGSATVSMIMAAGIMASMPEIAGLSQLHLAAILCAISGGATIMSHVNDSGFWLVTSLLKTDVKTTFKSWTVMETIVGFCGLIGALVLSIFA</sequence>
<dbReference type="NCBIfam" id="TIGR00791">
    <property type="entry name" value="gntP"/>
    <property type="match status" value="1"/>
</dbReference>
<dbReference type="Pfam" id="PF02447">
    <property type="entry name" value="GntP_permease"/>
    <property type="match status" value="1"/>
</dbReference>
<keyword evidence="1" id="KW-0812">Transmembrane</keyword>
<dbReference type="PIRSF" id="PIRSF002746">
    <property type="entry name" value="Gluconate_transporter"/>
    <property type="match status" value="1"/>
</dbReference>
<evidence type="ECO:0000256" key="1">
    <source>
        <dbReference type="SAM" id="Phobius"/>
    </source>
</evidence>
<feature type="transmembrane region" description="Helical" evidence="1">
    <location>
        <begin position="426"/>
        <end position="450"/>
    </location>
</feature>
<name>A0A4R1MJX6_9FIRM</name>
<feature type="transmembrane region" description="Helical" evidence="1">
    <location>
        <begin position="346"/>
        <end position="375"/>
    </location>
</feature>
<feature type="transmembrane region" description="Helical" evidence="1">
    <location>
        <begin position="265"/>
        <end position="287"/>
    </location>
</feature>
<reference evidence="2 3" key="1">
    <citation type="submission" date="2019-03" db="EMBL/GenBank/DDBJ databases">
        <title>Genomic Encyclopedia of Type Strains, Phase IV (KMG-IV): sequencing the most valuable type-strain genomes for metagenomic binning, comparative biology and taxonomic classification.</title>
        <authorList>
            <person name="Goeker M."/>
        </authorList>
    </citation>
    <scope>NUCLEOTIDE SEQUENCE [LARGE SCALE GENOMIC DNA]</scope>
    <source>
        <strain evidence="2 3">DSM 24176</strain>
    </source>
</reference>
<dbReference type="RefSeq" id="WP_132282624.1">
    <property type="nucleotide sequence ID" value="NZ_SMGQ01000013.1"/>
</dbReference>
<proteinExistence type="predicted"/>
<evidence type="ECO:0000313" key="2">
    <source>
        <dbReference type="EMBL" id="TCK92765.1"/>
    </source>
</evidence>
<dbReference type="PANTHER" id="PTHR30354">
    <property type="entry name" value="GNT FAMILY GLUCONATE TRANSPORTER"/>
    <property type="match status" value="1"/>
</dbReference>
<comment type="caution">
    <text evidence="2">The sequence shown here is derived from an EMBL/GenBank/DDBJ whole genome shotgun (WGS) entry which is preliminary data.</text>
</comment>
<feature type="transmembrane region" description="Helical" evidence="1">
    <location>
        <begin position="68"/>
        <end position="87"/>
    </location>
</feature>
<feature type="transmembrane region" description="Helical" evidence="1">
    <location>
        <begin position="34"/>
        <end position="56"/>
    </location>
</feature>
<dbReference type="PANTHER" id="PTHR30354:SF25">
    <property type="entry name" value="INNER MEMBRANE PERMEASE YGBN"/>
    <property type="match status" value="1"/>
</dbReference>
<feature type="transmembrane region" description="Helical" evidence="1">
    <location>
        <begin position="170"/>
        <end position="203"/>
    </location>
</feature>
<accession>A0A4R1MJX6</accession>
<organism evidence="2 3">
    <name type="scientific">Natranaerovirga hydrolytica</name>
    <dbReference type="NCBI Taxonomy" id="680378"/>
    <lineage>
        <taxon>Bacteria</taxon>
        <taxon>Bacillati</taxon>
        <taxon>Bacillota</taxon>
        <taxon>Clostridia</taxon>
        <taxon>Lachnospirales</taxon>
        <taxon>Natranaerovirgaceae</taxon>
        <taxon>Natranaerovirga</taxon>
    </lineage>
</organism>
<protein>
    <submittedName>
        <fullName evidence="2">GntP family gluconate:H+ symporter/Gnt-I system low-affinity gluconate transporter</fullName>
    </submittedName>
</protein>
<feature type="transmembrane region" description="Helical" evidence="1">
    <location>
        <begin position="107"/>
        <end position="134"/>
    </location>
</feature>
<dbReference type="EMBL" id="SMGQ01000013">
    <property type="protein sequence ID" value="TCK92765.1"/>
    <property type="molecule type" value="Genomic_DNA"/>
</dbReference>
<feature type="transmembrane region" description="Helical" evidence="1">
    <location>
        <begin position="12"/>
        <end position="28"/>
    </location>
</feature>
<feature type="transmembrane region" description="Helical" evidence="1">
    <location>
        <begin position="235"/>
        <end position="253"/>
    </location>
</feature>
<feature type="transmembrane region" description="Helical" evidence="1">
    <location>
        <begin position="146"/>
        <end position="164"/>
    </location>
</feature>
<dbReference type="GO" id="GO:0005886">
    <property type="term" value="C:plasma membrane"/>
    <property type="evidence" value="ECO:0007669"/>
    <property type="project" value="TreeGrafter"/>
</dbReference>
<dbReference type="AlphaFoldDB" id="A0A4R1MJX6"/>
<gene>
    <name evidence="2" type="ORF">EDC19_1920</name>
</gene>
<keyword evidence="1" id="KW-1133">Transmembrane helix</keyword>